<keyword evidence="2" id="KW-0732">Signal</keyword>
<dbReference type="RefSeq" id="XP_040605279.1">
    <property type="nucleotide sequence ID" value="XM_040749345.1"/>
</dbReference>
<dbReference type="PROSITE" id="PS51390">
    <property type="entry name" value="WAP"/>
    <property type="match status" value="1"/>
</dbReference>
<dbReference type="SMART" id="SM00217">
    <property type="entry name" value="WAP"/>
    <property type="match status" value="1"/>
</dbReference>
<evidence type="ECO:0000259" key="3">
    <source>
        <dbReference type="PROSITE" id="PS51390"/>
    </source>
</evidence>
<dbReference type="GeneID" id="121141442"/>
<dbReference type="SUPFAM" id="SSF57256">
    <property type="entry name" value="Elafin-like"/>
    <property type="match status" value="1"/>
</dbReference>
<evidence type="ECO:0000313" key="5">
    <source>
        <dbReference type="RefSeq" id="XP_040605279.1"/>
    </source>
</evidence>
<dbReference type="Pfam" id="PF00095">
    <property type="entry name" value="WAP"/>
    <property type="match status" value="1"/>
</dbReference>
<dbReference type="PRINTS" id="PR00003">
    <property type="entry name" value="4DISULPHCORE"/>
</dbReference>
<keyword evidence="1" id="KW-0646">Protease inhibitor</keyword>
<reference evidence="5" key="1">
    <citation type="submission" date="2025-08" db="UniProtKB">
        <authorList>
            <consortium name="RefSeq"/>
        </authorList>
    </citation>
    <scope>IDENTIFICATION</scope>
    <source>
        <tissue evidence="5">Liver</tissue>
    </source>
</reference>
<evidence type="ECO:0000256" key="2">
    <source>
        <dbReference type="SAM" id="SignalP"/>
    </source>
</evidence>
<evidence type="ECO:0000256" key="1">
    <source>
        <dbReference type="ARBA" id="ARBA00022690"/>
    </source>
</evidence>
<dbReference type="InterPro" id="IPR050514">
    <property type="entry name" value="WAP_four-disulfide_core"/>
</dbReference>
<sequence>MKTTTGVVLLAILVIGKNSADSLESFPGSMQRPGDCPTIPPNYIGACEDNCIADELCPEQMKCCSNGCGQDCTLAVFETSDSP</sequence>
<dbReference type="Proteomes" id="UP000886700">
    <property type="component" value="Unplaced"/>
</dbReference>
<dbReference type="CDD" id="cd00199">
    <property type="entry name" value="WAP"/>
    <property type="match status" value="1"/>
</dbReference>
<name>A0ABM2XRN7_MESAU</name>
<dbReference type="Gene3D" id="4.10.75.10">
    <property type="entry name" value="Elafin-like"/>
    <property type="match status" value="1"/>
</dbReference>
<proteinExistence type="predicted"/>
<feature type="chain" id="PRO_5046450190" evidence="2">
    <location>
        <begin position="21"/>
        <end position="83"/>
    </location>
</feature>
<organism evidence="4 5">
    <name type="scientific">Mesocricetus auratus</name>
    <name type="common">Golden hamster</name>
    <dbReference type="NCBI Taxonomy" id="10036"/>
    <lineage>
        <taxon>Eukaryota</taxon>
        <taxon>Metazoa</taxon>
        <taxon>Chordata</taxon>
        <taxon>Craniata</taxon>
        <taxon>Vertebrata</taxon>
        <taxon>Euteleostomi</taxon>
        <taxon>Mammalia</taxon>
        <taxon>Eutheria</taxon>
        <taxon>Euarchontoglires</taxon>
        <taxon>Glires</taxon>
        <taxon>Rodentia</taxon>
        <taxon>Myomorpha</taxon>
        <taxon>Muroidea</taxon>
        <taxon>Cricetidae</taxon>
        <taxon>Cricetinae</taxon>
        <taxon>Mesocricetus</taxon>
    </lineage>
</organism>
<gene>
    <name evidence="5" type="primary">LOC121141442</name>
</gene>
<dbReference type="InterPro" id="IPR036645">
    <property type="entry name" value="Elafin-like_sf"/>
</dbReference>
<keyword evidence="4" id="KW-1185">Reference proteome</keyword>
<protein>
    <submittedName>
        <fullName evidence="5">WAP four-disulfide core domain protein 18-like</fullName>
    </submittedName>
</protein>
<dbReference type="InterPro" id="IPR008197">
    <property type="entry name" value="WAP_dom"/>
</dbReference>
<accession>A0ABM2XRN7</accession>
<dbReference type="PANTHER" id="PTHR19441:SF97">
    <property type="entry name" value="WAP FOUR-DISULFIDE CORE DOMAIN PROTEIN 3"/>
    <property type="match status" value="1"/>
</dbReference>
<evidence type="ECO:0000313" key="4">
    <source>
        <dbReference type="Proteomes" id="UP000886700"/>
    </source>
</evidence>
<dbReference type="PANTHER" id="PTHR19441">
    <property type="entry name" value="WHEY ACDIC PROTEIN WAP"/>
    <property type="match status" value="1"/>
</dbReference>
<feature type="domain" description="WAP" evidence="3">
    <location>
        <begin position="29"/>
        <end position="76"/>
    </location>
</feature>
<feature type="signal peptide" evidence="2">
    <location>
        <begin position="1"/>
        <end position="20"/>
    </location>
</feature>